<dbReference type="AlphaFoldDB" id="A0AA38WF32"/>
<evidence type="ECO:0000256" key="4">
    <source>
        <dbReference type="ARBA" id="ARBA00022679"/>
    </source>
</evidence>
<dbReference type="GO" id="GO:0006633">
    <property type="term" value="P:fatty acid biosynthetic process"/>
    <property type="evidence" value="ECO:0007669"/>
    <property type="project" value="InterPro"/>
</dbReference>
<dbReference type="CDD" id="cd00831">
    <property type="entry name" value="CHS_like"/>
    <property type="match status" value="1"/>
</dbReference>
<evidence type="ECO:0000313" key="10">
    <source>
        <dbReference type="EMBL" id="KAJ9547744.1"/>
    </source>
</evidence>
<evidence type="ECO:0000256" key="6">
    <source>
        <dbReference type="ARBA" id="ARBA00047375"/>
    </source>
</evidence>
<name>A0AA38WF32_9ASTR</name>
<keyword evidence="4" id="KW-0808">Transferase</keyword>
<dbReference type="EC" id="2.3.1.199" evidence="3"/>
<dbReference type="Pfam" id="PF08541">
    <property type="entry name" value="ACP_syn_III_C"/>
    <property type="match status" value="1"/>
</dbReference>
<dbReference type="Pfam" id="PF08392">
    <property type="entry name" value="FAE1_CUT1_RppA"/>
    <property type="match status" value="2"/>
</dbReference>
<keyword evidence="11" id="KW-1185">Reference proteome</keyword>
<comment type="caution">
    <text evidence="10">The sequence shown here is derived from an EMBL/GenBank/DDBJ whole genome shotgun (WGS) entry which is preliminary data.</text>
</comment>
<comment type="pathway">
    <text evidence="1">Lipid metabolism; fatty acid biosynthesis.</text>
</comment>
<evidence type="ECO:0000259" key="8">
    <source>
        <dbReference type="Pfam" id="PF08392"/>
    </source>
</evidence>
<dbReference type="PANTHER" id="PTHR31561">
    <property type="entry name" value="3-KETOACYL-COA SYNTHASE"/>
    <property type="match status" value="1"/>
</dbReference>
<feature type="domain" description="FAE" evidence="8">
    <location>
        <begin position="181"/>
        <end position="311"/>
    </location>
</feature>
<feature type="domain" description="Beta-ketoacyl-[acyl-carrier-protein] synthase III C-terminal" evidence="9">
    <location>
        <begin position="330"/>
        <end position="411"/>
    </location>
</feature>
<sequence>MNKTSCKVYLIDFACYKPPVSQQCSKELFLKQARSNGYFPEEMLDFMEQVMDRAGLGDSTYLPEALFGKVYDPSIRDSRREVEMVVFGSVDMLLAKTGVRSEDIGILIVNCCLFNTVPSLSAIVVNRYKLPEDVISYNLTGMGCSAGLLAIGLAKQLLQVQNFYECGMESSKLTSLIFQHQVHRNSYAMIVSTEITTENLYAGTDRSKFIQNCLFRVGAAAILLSNRRSDHHTAKYRLIHTVHTNTSSSDRFYNSVLREEDQAGIAGVTINKDLIAAAAATIRPNLAAVGRLILPVAEKFRYLIKNHVGRKLLPTSEIRPHVRLDFSTAVEHFLPHVGGKPVLDELQRTLGFSDTVMEASRMTLYRFGNTSSSSIWYELAYVEAKGRVRKGDRVWHIAFGSGFKCCSVIWRAMRTVDHDDDKNPWTDEIAEFPVILKEYGGSAPVTGHSGHPVIFSGETFSRKNPSSPATFGKNPSSSATFGKNPFSDDTFRLLHHFFRRTFGNHPQSLNPSSPATFRPPRDPSIFRRHDLFFPNSHNHITLPSGSDAGDTDAIGAEVAEADVEGRREVVRKSCRKRLCMVVGKVAGNGLYMVVRKGAGKVVEKDGGCRKSRRRRWWWPKKSSEMMVVVGKSSEMMVVAGKVAGEDGDRLLTFDSSLGTVPTKLVNVRVYNVTTNLCESDNQRGYDV</sequence>
<dbReference type="InterPro" id="IPR013601">
    <property type="entry name" value="FAE1_typ3_polyketide_synth"/>
</dbReference>
<dbReference type="SUPFAM" id="SSF53901">
    <property type="entry name" value="Thiolase-like"/>
    <property type="match status" value="2"/>
</dbReference>
<evidence type="ECO:0000256" key="2">
    <source>
        <dbReference type="ARBA" id="ARBA00005531"/>
    </source>
</evidence>
<gene>
    <name evidence="10" type="ORF">OSB04_020287</name>
</gene>
<evidence type="ECO:0000259" key="9">
    <source>
        <dbReference type="Pfam" id="PF08541"/>
    </source>
</evidence>
<evidence type="ECO:0000313" key="11">
    <source>
        <dbReference type="Proteomes" id="UP001172457"/>
    </source>
</evidence>
<comment type="similarity">
    <text evidence="2">Belongs to the thiolase-like superfamily. Chalcone/stilbene synthases family.</text>
</comment>
<keyword evidence="5" id="KW-0012">Acyltransferase</keyword>
<accession>A0AA38WF32</accession>
<dbReference type="GO" id="GO:0016020">
    <property type="term" value="C:membrane"/>
    <property type="evidence" value="ECO:0007669"/>
    <property type="project" value="InterPro"/>
</dbReference>
<proteinExistence type="inferred from homology"/>
<evidence type="ECO:0000256" key="5">
    <source>
        <dbReference type="ARBA" id="ARBA00023315"/>
    </source>
</evidence>
<protein>
    <recommendedName>
        <fullName evidence="3">very-long-chain 3-oxoacyl-CoA synthase</fullName>
        <ecNumber evidence="3">2.3.1.199</ecNumber>
    </recommendedName>
</protein>
<dbReference type="InterPro" id="IPR016039">
    <property type="entry name" value="Thiolase-like"/>
</dbReference>
<reference evidence="10" key="1">
    <citation type="submission" date="2023-03" db="EMBL/GenBank/DDBJ databases">
        <title>Chromosome-scale reference genome and RAD-based genetic map of yellow starthistle (Centaurea solstitialis) reveal putative structural variation and QTLs associated with invader traits.</title>
        <authorList>
            <person name="Reatini B."/>
            <person name="Cang F.A."/>
            <person name="Jiang Q."/>
            <person name="Mckibben M.T.W."/>
            <person name="Barker M.S."/>
            <person name="Rieseberg L.H."/>
            <person name="Dlugosch K.M."/>
        </authorList>
    </citation>
    <scope>NUCLEOTIDE SEQUENCE</scope>
    <source>
        <strain evidence="10">CAN-66</strain>
        <tissue evidence="10">Leaf</tissue>
    </source>
</reference>
<evidence type="ECO:0000256" key="1">
    <source>
        <dbReference type="ARBA" id="ARBA00005194"/>
    </source>
</evidence>
<dbReference type="GO" id="GO:0009922">
    <property type="term" value="F:fatty acid elongase activity"/>
    <property type="evidence" value="ECO:0007669"/>
    <property type="project" value="UniProtKB-EC"/>
</dbReference>
<feature type="region of interest" description="Disordered" evidence="7">
    <location>
        <begin position="459"/>
        <end position="479"/>
    </location>
</feature>
<comment type="catalytic activity">
    <reaction evidence="6">
        <text>a very-long-chain acyl-CoA + malonyl-CoA + H(+) = a very-long-chain 3-oxoacyl-CoA + CO2 + CoA</text>
        <dbReference type="Rhea" id="RHEA:32727"/>
        <dbReference type="ChEBI" id="CHEBI:15378"/>
        <dbReference type="ChEBI" id="CHEBI:16526"/>
        <dbReference type="ChEBI" id="CHEBI:57287"/>
        <dbReference type="ChEBI" id="CHEBI:57384"/>
        <dbReference type="ChEBI" id="CHEBI:90725"/>
        <dbReference type="ChEBI" id="CHEBI:90736"/>
        <dbReference type="EC" id="2.3.1.199"/>
    </reaction>
</comment>
<dbReference type="Proteomes" id="UP001172457">
    <property type="component" value="Chromosome 5"/>
</dbReference>
<dbReference type="Gene3D" id="3.40.47.10">
    <property type="match status" value="1"/>
</dbReference>
<feature type="domain" description="FAE" evidence="8">
    <location>
        <begin position="6"/>
        <end position="162"/>
    </location>
</feature>
<organism evidence="10 11">
    <name type="scientific">Centaurea solstitialis</name>
    <name type="common">yellow star-thistle</name>
    <dbReference type="NCBI Taxonomy" id="347529"/>
    <lineage>
        <taxon>Eukaryota</taxon>
        <taxon>Viridiplantae</taxon>
        <taxon>Streptophyta</taxon>
        <taxon>Embryophyta</taxon>
        <taxon>Tracheophyta</taxon>
        <taxon>Spermatophyta</taxon>
        <taxon>Magnoliopsida</taxon>
        <taxon>eudicotyledons</taxon>
        <taxon>Gunneridae</taxon>
        <taxon>Pentapetalae</taxon>
        <taxon>asterids</taxon>
        <taxon>campanulids</taxon>
        <taxon>Asterales</taxon>
        <taxon>Asteraceae</taxon>
        <taxon>Carduoideae</taxon>
        <taxon>Cardueae</taxon>
        <taxon>Centaureinae</taxon>
        <taxon>Centaurea</taxon>
    </lineage>
</organism>
<dbReference type="EMBL" id="JARYMX010000005">
    <property type="protein sequence ID" value="KAJ9547744.1"/>
    <property type="molecule type" value="Genomic_DNA"/>
</dbReference>
<evidence type="ECO:0000256" key="7">
    <source>
        <dbReference type="SAM" id="MobiDB-lite"/>
    </source>
</evidence>
<evidence type="ECO:0000256" key="3">
    <source>
        <dbReference type="ARBA" id="ARBA00012307"/>
    </source>
</evidence>
<dbReference type="InterPro" id="IPR012392">
    <property type="entry name" value="3-ktacl-CoA_syn"/>
</dbReference>
<dbReference type="InterPro" id="IPR013747">
    <property type="entry name" value="ACP_syn_III_C"/>
</dbReference>